<name>A0AAC8XMY5_9ALTE</name>
<dbReference type="AlphaFoldDB" id="A0AAC8XMY5"/>
<dbReference type="RefSeq" id="WP_012518700.1">
    <property type="nucleotide sequence ID" value="NZ_CAKMLI010000001.1"/>
</dbReference>
<evidence type="ECO:0000313" key="1">
    <source>
        <dbReference type="EMBL" id="AMJ80360.1"/>
    </source>
</evidence>
<proteinExistence type="predicted"/>
<dbReference type="EMBL" id="CP013928">
    <property type="protein sequence ID" value="AMJ80360.1"/>
    <property type="molecule type" value="Genomic_DNA"/>
</dbReference>
<organism evidence="1 2">
    <name type="scientific">Alteromonas mediterranea</name>
    <dbReference type="NCBI Taxonomy" id="314275"/>
    <lineage>
        <taxon>Bacteria</taxon>
        <taxon>Pseudomonadati</taxon>
        <taxon>Pseudomonadota</taxon>
        <taxon>Gammaproteobacteria</taxon>
        <taxon>Alteromonadales</taxon>
        <taxon>Alteromonadaceae</taxon>
        <taxon>Alteromonas/Salinimonas group</taxon>
        <taxon>Alteromonas</taxon>
    </lineage>
</organism>
<sequence>MTPEQISNQEGFVSLNVKASVLQKMLSVEVLHMTDIHCTCAQSKRVLQKLLLQVAANGAES</sequence>
<evidence type="ECO:0000313" key="2">
    <source>
        <dbReference type="Proteomes" id="UP000061468"/>
    </source>
</evidence>
<accession>A0AAC8XMY5</accession>
<protein>
    <submittedName>
        <fullName evidence="1">Uncharacterized protein</fullName>
    </submittedName>
</protein>
<dbReference type="Proteomes" id="UP000061468">
    <property type="component" value="Chromosome"/>
</dbReference>
<gene>
    <name evidence="1" type="ORF">AV942_19775</name>
</gene>
<reference evidence="1 2" key="1">
    <citation type="submission" date="2015-12" db="EMBL/GenBank/DDBJ databases">
        <title>Intraspecies pangenome expansion in the marine bacterium Alteromonas.</title>
        <authorList>
            <person name="Lopez-Perez M."/>
            <person name="Rodriguez-Valera F."/>
        </authorList>
    </citation>
    <scope>NUCLEOTIDE SEQUENCE [LARGE SCALE GENOMIC DNA]</scope>
    <source>
        <strain evidence="1 2">UM8</strain>
    </source>
</reference>